<accession>A0A081RI33</accession>
<feature type="region of interest" description="Disordered" evidence="1">
    <location>
        <begin position="27"/>
        <end position="54"/>
    </location>
</feature>
<evidence type="ECO:0000313" key="2">
    <source>
        <dbReference type="EMBL" id="KEQ54856.1"/>
    </source>
</evidence>
<sequence>MALPLVTLEASHVPRFNAAYEKYVSTGLPENGHPKTFPSRRREGLGVGASVASF</sequence>
<evidence type="ECO:0000256" key="1">
    <source>
        <dbReference type="SAM" id="MobiDB-lite"/>
    </source>
</evidence>
<gene>
    <name evidence="2" type="ORF">BV95_00766</name>
</gene>
<protein>
    <submittedName>
        <fullName evidence="2">Uncharacterized protein</fullName>
    </submittedName>
</protein>
<proteinExistence type="predicted"/>
<dbReference type="EMBL" id="JFHR01000006">
    <property type="protein sequence ID" value="KEQ54856.1"/>
    <property type="molecule type" value="Genomic_DNA"/>
</dbReference>
<comment type="caution">
    <text evidence="2">The sequence shown here is derived from an EMBL/GenBank/DDBJ whole genome shotgun (WGS) entry which is preliminary data.</text>
</comment>
<organism evidence="2 3">
    <name type="scientific">Sphingobium chlorophenolicum</name>
    <dbReference type="NCBI Taxonomy" id="46429"/>
    <lineage>
        <taxon>Bacteria</taxon>
        <taxon>Pseudomonadati</taxon>
        <taxon>Pseudomonadota</taxon>
        <taxon>Alphaproteobacteria</taxon>
        <taxon>Sphingomonadales</taxon>
        <taxon>Sphingomonadaceae</taxon>
        <taxon>Sphingobium</taxon>
    </lineage>
</organism>
<dbReference type="Proteomes" id="UP000028411">
    <property type="component" value="Unassembled WGS sequence"/>
</dbReference>
<dbReference type="AlphaFoldDB" id="A0A081RI33"/>
<reference evidence="2 3" key="1">
    <citation type="submission" date="2014-02" db="EMBL/GenBank/DDBJ databases">
        <title>Whole genome sequence of Sphingobium chlorophenolicum NBRC 16172.</title>
        <authorList>
            <person name="Gan H.M."/>
            <person name="Gan H.Y."/>
            <person name="Chew T.H."/>
            <person name="Savka M.A."/>
        </authorList>
    </citation>
    <scope>NUCLEOTIDE SEQUENCE [LARGE SCALE GENOMIC DNA]</scope>
    <source>
        <strain evidence="2 3">NBRC 16172</strain>
    </source>
</reference>
<evidence type="ECO:0000313" key="3">
    <source>
        <dbReference type="Proteomes" id="UP000028411"/>
    </source>
</evidence>
<name>A0A081RI33_SPHCR</name>